<dbReference type="AlphaFoldDB" id="A0A6J6PMX7"/>
<evidence type="ECO:0000256" key="1">
    <source>
        <dbReference type="ARBA" id="ARBA00022845"/>
    </source>
</evidence>
<dbReference type="PANTHER" id="PTHR33231:SF1">
    <property type="entry name" value="30S RIBOSOMAL PROTEIN"/>
    <property type="match status" value="1"/>
</dbReference>
<dbReference type="InterPro" id="IPR050574">
    <property type="entry name" value="HPF/YfiA_ribosome-assoc"/>
</dbReference>
<gene>
    <name evidence="2" type="ORF">UFOPK2399_01168</name>
</gene>
<dbReference type="GO" id="GO:0043024">
    <property type="term" value="F:ribosomal small subunit binding"/>
    <property type="evidence" value="ECO:0007669"/>
    <property type="project" value="TreeGrafter"/>
</dbReference>
<dbReference type="InterPro" id="IPR003489">
    <property type="entry name" value="RHF/RaiA"/>
</dbReference>
<sequence>MLLQVKGKNIDVAQSLHDYLERKLSTIDRRLPDETQIDVVFSNEKNPSISAHDVIEATIYAKGTTLHATEATDDFRTTIDRLTETLERQVAKYAEKRKLEPRRHAPHNGV</sequence>
<accession>A0A6J6PMX7</accession>
<dbReference type="GO" id="GO:0045900">
    <property type="term" value="P:negative regulation of translational elongation"/>
    <property type="evidence" value="ECO:0007669"/>
    <property type="project" value="TreeGrafter"/>
</dbReference>
<dbReference type="NCBIfam" id="TIGR00741">
    <property type="entry name" value="yfiA"/>
    <property type="match status" value="1"/>
</dbReference>
<dbReference type="InterPro" id="IPR036567">
    <property type="entry name" value="RHF-like"/>
</dbReference>
<protein>
    <submittedName>
        <fullName evidence="2">Unannotated protein</fullName>
    </submittedName>
</protein>
<name>A0A6J6PMX7_9ZZZZ</name>
<dbReference type="Gene3D" id="3.30.160.100">
    <property type="entry name" value="Ribosome hibernation promotion factor-like"/>
    <property type="match status" value="1"/>
</dbReference>
<dbReference type="GO" id="GO:0022627">
    <property type="term" value="C:cytosolic small ribosomal subunit"/>
    <property type="evidence" value="ECO:0007669"/>
    <property type="project" value="TreeGrafter"/>
</dbReference>
<reference evidence="2" key="1">
    <citation type="submission" date="2020-05" db="EMBL/GenBank/DDBJ databases">
        <authorList>
            <person name="Chiriac C."/>
            <person name="Salcher M."/>
            <person name="Ghai R."/>
            <person name="Kavagutti S V."/>
        </authorList>
    </citation>
    <scope>NUCLEOTIDE SEQUENCE</scope>
</reference>
<proteinExistence type="predicted"/>
<evidence type="ECO:0000313" key="2">
    <source>
        <dbReference type="EMBL" id="CAB4698175.1"/>
    </source>
</evidence>
<dbReference type="PANTHER" id="PTHR33231">
    <property type="entry name" value="30S RIBOSOMAL PROTEIN"/>
    <property type="match status" value="1"/>
</dbReference>
<keyword evidence="1" id="KW-0810">Translation regulation</keyword>
<dbReference type="Pfam" id="PF02482">
    <property type="entry name" value="Ribosomal_S30AE"/>
    <property type="match status" value="1"/>
</dbReference>
<dbReference type="EMBL" id="CAEZXP010000003">
    <property type="protein sequence ID" value="CAB4698175.1"/>
    <property type="molecule type" value="Genomic_DNA"/>
</dbReference>
<dbReference type="SUPFAM" id="SSF69754">
    <property type="entry name" value="Ribosome binding protein Y (YfiA homologue)"/>
    <property type="match status" value="1"/>
</dbReference>
<organism evidence="2">
    <name type="scientific">freshwater metagenome</name>
    <dbReference type="NCBI Taxonomy" id="449393"/>
    <lineage>
        <taxon>unclassified sequences</taxon>
        <taxon>metagenomes</taxon>
        <taxon>ecological metagenomes</taxon>
    </lineage>
</organism>